<dbReference type="Gene3D" id="2.40.50.100">
    <property type="match status" value="1"/>
</dbReference>
<reference evidence="5 6" key="2">
    <citation type="journal article" date="2011" name="Stand. Genomic Sci.">
        <title>Complete genome sequence of Paludibacter propionicigenes type strain (WB4).</title>
        <authorList>
            <person name="Gronow S."/>
            <person name="Munk C."/>
            <person name="Lapidus A."/>
            <person name="Nolan M."/>
            <person name="Lucas S."/>
            <person name="Hammon N."/>
            <person name="Deshpande S."/>
            <person name="Cheng J.F."/>
            <person name="Tapia R."/>
            <person name="Han C."/>
            <person name="Goodwin L."/>
            <person name="Pitluck S."/>
            <person name="Liolios K."/>
            <person name="Ivanova N."/>
            <person name="Mavromatis K."/>
            <person name="Mikhailova N."/>
            <person name="Pati A."/>
            <person name="Chen A."/>
            <person name="Palaniappan K."/>
            <person name="Land M."/>
            <person name="Hauser L."/>
            <person name="Chang Y.J."/>
            <person name="Jeffries C.D."/>
            <person name="Brambilla E."/>
            <person name="Rohde M."/>
            <person name="Goker M."/>
            <person name="Detter J.C."/>
            <person name="Woyke T."/>
            <person name="Bristow J."/>
            <person name="Eisen J.A."/>
            <person name="Markowitz V."/>
            <person name="Hugenholtz P."/>
            <person name="Kyrpides N.C."/>
            <person name="Klenk H.P."/>
        </authorList>
    </citation>
    <scope>NUCLEOTIDE SEQUENCE [LARGE SCALE GENOMIC DNA]</scope>
    <source>
        <strain evidence="6">DSM 17365 / JCM 13257 / WB4</strain>
    </source>
</reference>
<evidence type="ECO:0000256" key="3">
    <source>
        <dbReference type="SAM" id="Coils"/>
    </source>
</evidence>
<dbReference type="GO" id="GO:0030313">
    <property type="term" value="C:cell envelope"/>
    <property type="evidence" value="ECO:0007669"/>
    <property type="project" value="UniProtKB-SubCell"/>
</dbReference>
<sequence length="307" mass="33510">MKTNSISTFTKSKILLGLSIISSLLISCGKSKGDADAFGTFEATEVIVSAEASGKILSFNIEEGQALIANQVIGTIDSTQLYLRKQQIISSKKALLSRRPDIKKQIAAIEQQIATAKTEHKRFENLVKANAANQKQLDDINAQIALLEKQLDAQKTTLVTGNQGINDDSEGISLQVSQLDDQLKKCNITSPIDGTVLVKYAEMGEVAAPGKALFKIADTNNMILRAYVTADQLTKLKIGQQVKVMTDFGKDDTKEYTGTLAWISSKSEFTPKTIQTRDERANLVYAVKINVKNNGLLKIGMYGEVSF</sequence>
<dbReference type="PANTHER" id="PTHR32347:SF23">
    <property type="entry name" value="BLL5650 PROTEIN"/>
    <property type="match status" value="1"/>
</dbReference>
<dbReference type="PROSITE" id="PS51257">
    <property type="entry name" value="PROKAR_LIPOPROTEIN"/>
    <property type="match status" value="1"/>
</dbReference>
<dbReference type="eggNOG" id="COG0845">
    <property type="taxonomic scope" value="Bacteria"/>
</dbReference>
<gene>
    <name evidence="5" type="ordered locus">Palpr_2717</name>
</gene>
<dbReference type="EMBL" id="CP002345">
    <property type="protein sequence ID" value="ADQ80847.1"/>
    <property type="molecule type" value="Genomic_DNA"/>
</dbReference>
<keyword evidence="2 3" id="KW-0175">Coiled coil</keyword>
<dbReference type="RefSeq" id="WP_013446216.1">
    <property type="nucleotide sequence ID" value="NC_014734.1"/>
</dbReference>
<dbReference type="PANTHER" id="PTHR32347">
    <property type="entry name" value="EFFLUX SYSTEM COMPONENT YKNX-RELATED"/>
    <property type="match status" value="1"/>
</dbReference>
<feature type="domain" description="CzcB-like barrel-sandwich hybrid" evidence="4">
    <location>
        <begin position="46"/>
        <end position="218"/>
    </location>
</feature>
<dbReference type="Proteomes" id="UP000008718">
    <property type="component" value="Chromosome"/>
</dbReference>
<dbReference type="OrthoDB" id="9778236at2"/>
<name>E4T803_PALPW</name>
<evidence type="ECO:0000256" key="1">
    <source>
        <dbReference type="ARBA" id="ARBA00004196"/>
    </source>
</evidence>
<keyword evidence="6" id="KW-1185">Reference proteome</keyword>
<dbReference type="KEGG" id="ppn:Palpr_2717"/>
<feature type="coiled-coil region" evidence="3">
    <location>
        <begin position="99"/>
        <end position="157"/>
    </location>
</feature>
<dbReference type="STRING" id="694427.Palpr_2717"/>
<dbReference type="SUPFAM" id="SSF111369">
    <property type="entry name" value="HlyD-like secretion proteins"/>
    <property type="match status" value="1"/>
</dbReference>
<protein>
    <submittedName>
        <fullName evidence="5">Putative ABC transport system, lipoprotein</fullName>
    </submittedName>
</protein>
<dbReference type="Pfam" id="PF25973">
    <property type="entry name" value="BSH_CzcB"/>
    <property type="match status" value="1"/>
</dbReference>
<dbReference type="InterPro" id="IPR058647">
    <property type="entry name" value="BSH_CzcB-like"/>
</dbReference>
<comment type="subcellular location">
    <subcellularLocation>
        <location evidence="1">Cell envelope</location>
    </subcellularLocation>
</comment>
<proteinExistence type="predicted"/>
<reference key="1">
    <citation type="submission" date="2010-11" db="EMBL/GenBank/DDBJ databases">
        <title>The complete genome of Paludibacter propionicigenes DSM 17365.</title>
        <authorList>
            <consortium name="US DOE Joint Genome Institute (JGI-PGF)"/>
            <person name="Lucas S."/>
            <person name="Copeland A."/>
            <person name="Lapidus A."/>
            <person name="Bruce D."/>
            <person name="Goodwin L."/>
            <person name="Pitluck S."/>
            <person name="Kyrpides N."/>
            <person name="Mavromatis K."/>
            <person name="Ivanova N."/>
            <person name="Munk A.C."/>
            <person name="Brettin T."/>
            <person name="Detter J.C."/>
            <person name="Han C."/>
            <person name="Tapia R."/>
            <person name="Land M."/>
            <person name="Hauser L."/>
            <person name="Markowitz V."/>
            <person name="Cheng J.-F."/>
            <person name="Hugenholtz P."/>
            <person name="Woyke T."/>
            <person name="Wu D."/>
            <person name="Gronow S."/>
            <person name="Wellnitz S."/>
            <person name="Brambilla E."/>
            <person name="Klenk H.-P."/>
            <person name="Eisen J.A."/>
        </authorList>
    </citation>
    <scope>NUCLEOTIDE SEQUENCE</scope>
    <source>
        <strain>WB4</strain>
    </source>
</reference>
<evidence type="ECO:0000313" key="5">
    <source>
        <dbReference type="EMBL" id="ADQ80847.1"/>
    </source>
</evidence>
<dbReference type="InterPro" id="IPR050465">
    <property type="entry name" value="UPF0194_transport"/>
</dbReference>
<accession>E4T803</accession>
<evidence type="ECO:0000313" key="6">
    <source>
        <dbReference type="Proteomes" id="UP000008718"/>
    </source>
</evidence>
<evidence type="ECO:0000256" key="2">
    <source>
        <dbReference type="ARBA" id="ARBA00023054"/>
    </source>
</evidence>
<dbReference type="HOGENOM" id="CLU_018816_6_3_10"/>
<dbReference type="AlphaFoldDB" id="E4T803"/>
<organism evidence="5 6">
    <name type="scientific">Paludibacter propionicigenes (strain DSM 17365 / JCM 13257 / WB4)</name>
    <dbReference type="NCBI Taxonomy" id="694427"/>
    <lineage>
        <taxon>Bacteria</taxon>
        <taxon>Pseudomonadati</taxon>
        <taxon>Bacteroidota</taxon>
        <taxon>Bacteroidia</taxon>
        <taxon>Bacteroidales</taxon>
        <taxon>Paludibacteraceae</taxon>
        <taxon>Paludibacter</taxon>
    </lineage>
</organism>
<keyword evidence="5" id="KW-0449">Lipoprotein</keyword>
<dbReference type="Gene3D" id="2.40.30.170">
    <property type="match status" value="1"/>
</dbReference>
<evidence type="ECO:0000259" key="4">
    <source>
        <dbReference type="Pfam" id="PF25973"/>
    </source>
</evidence>